<feature type="coiled-coil region" evidence="6">
    <location>
        <begin position="84"/>
        <end position="137"/>
    </location>
</feature>
<evidence type="ECO:0000256" key="4">
    <source>
        <dbReference type="ARBA" id="ARBA00022764"/>
    </source>
</evidence>
<dbReference type="Pfam" id="PF25881">
    <property type="entry name" value="HH_YBHG"/>
    <property type="match status" value="1"/>
</dbReference>
<sequence length="331" mass="35368">MSRRPALVVVPVLVVVAAAVTFLTVRRGGPDDALEATGTVEATEAALGFTVPGRLEAVRADEGDTVAAGQPLAWLERAETLARREQAAAQAAGARAALAELERGSRPEEIAAARAAAQAAADRLADAERDAARARALRERGVVSAQDLDKALTALEVARSARVQAAEQLRLVELGPRRERIESARAQLAAAEAAVRTLDATLAQMEVRAPFPGLVTVRHREPGEIVAAGSPVVTVLHRDDRWVRIYVPEHRIGAVRVGQRAAIANDTFRARRYAGRVVAIASQAEFTPKTVQTREERVRLVYAVKVRVTGDPAWDLKPGMPADVVLEGAGR</sequence>
<name>A0A832I444_UNCEI</name>
<dbReference type="Gene3D" id="2.40.50.100">
    <property type="match status" value="2"/>
</dbReference>
<dbReference type="PANTHER" id="PTHR32347:SF29">
    <property type="entry name" value="UPF0194 MEMBRANE PROTEIN YBHG"/>
    <property type="match status" value="1"/>
</dbReference>
<comment type="similarity">
    <text evidence="2">Belongs to the UPF0194 family.</text>
</comment>
<dbReference type="Pfam" id="PF25954">
    <property type="entry name" value="Beta-barrel_RND_2"/>
    <property type="match status" value="1"/>
</dbReference>
<dbReference type="PANTHER" id="PTHR32347">
    <property type="entry name" value="EFFLUX SYSTEM COMPONENT YKNX-RELATED"/>
    <property type="match status" value="1"/>
</dbReference>
<accession>A0A832I444</accession>
<dbReference type="InterPro" id="IPR058792">
    <property type="entry name" value="Beta-barrel_RND_2"/>
</dbReference>
<organism evidence="9">
    <name type="scientific">Eiseniibacteriota bacterium</name>
    <dbReference type="NCBI Taxonomy" id="2212470"/>
    <lineage>
        <taxon>Bacteria</taxon>
        <taxon>Candidatus Eiseniibacteriota</taxon>
    </lineage>
</organism>
<evidence type="ECO:0000256" key="1">
    <source>
        <dbReference type="ARBA" id="ARBA00004418"/>
    </source>
</evidence>
<protein>
    <submittedName>
        <fullName evidence="9">HlyD family efflux transporter periplasmic adaptor subunit</fullName>
    </submittedName>
</protein>
<keyword evidence="4" id="KW-0574">Periplasm</keyword>
<feature type="domain" description="CusB-like beta-barrel" evidence="8">
    <location>
        <begin position="242"/>
        <end position="328"/>
    </location>
</feature>
<evidence type="ECO:0000256" key="6">
    <source>
        <dbReference type="SAM" id="Coils"/>
    </source>
</evidence>
<comment type="subcellular location">
    <subcellularLocation>
        <location evidence="1">Periplasm</location>
    </subcellularLocation>
</comment>
<dbReference type="Gene3D" id="1.10.287.470">
    <property type="entry name" value="Helix hairpin bin"/>
    <property type="match status" value="1"/>
</dbReference>
<evidence type="ECO:0000259" key="7">
    <source>
        <dbReference type="Pfam" id="PF25881"/>
    </source>
</evidence>
<feature type="coiled-coil region" evidence="6">
    <location>
        <begin position="181"/>
        <end position="208"/>
    </location>
</feature>
<keyword evidence="5 6" id="KW-0175">Coiled coil</keyword>
<dbReference type="AlphaFoldDB" id="A0A832I444"/>
<dbReference type="InterPro" id="IPR050465">
    <property type="entry name" value="UPF0194_transport"/>
</dbReference>
<evidence type="ECO:0000259" key="8">
    <source>
        <dbReference type="Pfam" id="PF25954"/>
    </source>
</evidence>
<evidence type="ECO:0000256" key="3">
    <source>
        <dbReference type="ARBA" id="ARBA00022729"/>
    </source>
</evidence>
<comment type="caution">
    <text evidence="9">The sequence shown here is derived from an EMBL/GenBank/DDBJ whole genome shotgun (WGS) entry which is preliminary data.</text>
</comment>
<evidence type="ECO:0000256" key="2">
    <source>
        <dbReference type="ARBA" id="ARBA00010602"/>
    </source>
</evidence>
<keyword evidence="3" id="KW-0732">Signal</keyword>
<proteinExistence type="inferred from homology"/>
<dbReference type="GO" id="GO:0030313">
    <property type="term" value="C:cell envelope"/>
    <property type="evidence" value="ECO:0007669"/>
    <property type="project" value="UniProtKB-SubCell"/>
</dbReference>
<dbReference type="Gene3D" id="2.40.30.170">
    <property type="match status" value="1"/>
</dbReference>
<reference evidence="9" key="1">
    <citation type="journal article" date="2020" name="mSystems">
        <title>Genome- and Community-Level Interaction Insights into Carbon Utilization and Element Cycling Functions of Hydrothermarchaeota in Hydrothermal Sediment.</title>
        <authorList>
            <person name="Zhou Z."/>
            <person name="Liu Y."/>
            <person name="Xu W."/>
            <person name="Pan J."/>
            <person name="Luo Z.H."/>
            <person name="Li M."/>
        </authorList>
    </citation>
    <scope>NUCLEOTIDE SEQUENCE [LARGE SCALE GENOMIC DNA]</scope>
    <source>
        <strain evidence="9">SpSt-381</strain>
    </source>
</reference>
<dbReference type="InterPro" id="IPR059052">
    <property type="entry name" value="HH_YbhG-like"/>
</dbReference>
<dbReference type="EMBL" id="DSQF01000025">
    <property type="protein sequence ID" value="HGZ44143.1"/>
    <property type="molecule type" value="Genomic_DNA"/>
</dbReference>
<gene>
    <name evidence="9" type="ORF">ENR23_12145</name>
</gene>
<evidence type="ECO:0000256" key="5">
    <source>
        <dbReference type="ARBA" id="ARBA00023054"/>
    </source>
</evidence>
<feature type="domain" description="YbhG-like alpha-helical hairpin" evidence="7">
    <location>
        <begin position="86"/>
        <end position="199"/>
    </location>
</feature>
<evidence type="ECO:0000313" key="9">
    <source>
        <dbReference type="EMBL" id="HGZ44143.1"/>
    </source>
</evidence>
<dbReference type="SUPFAM" id="SSF111369">
    <property type="entry name" value="HlyD-like secretion proteins"/>
    <property type="match status" value="2"/>
</dbReference>